<keyword evidence="1" id="KW-1133">Transmembrane helix</keyword>
<keyword evidence="1" id="KW-0812">Transmembrane</keyword>
<name>A0A5C5V2U7_9BACT</name>
<feature type="transmembrane region" description="Helical" evidence="1">
    <location>
        <begin position="28"/>
        <end position="47"/>
    </location>
</feature>
<accession>A0A5C5V2U7</accession>
<evidence type="ECO:0000256" key="1">
    <source>
        <dbReference type="SAM" id="Phobius"/>
    </source>
</evidence>
<protein>
    <recommendedName>
        <fullName evidence="4">YcxB-like protein domain-containing protein</fullName>
    </recommendedName>
</protein>
<dbReference type="EMBL" id="SJPF01000003">
    <property type="protein sequence ID" value="TWT32936.1"/>
    <property type="molecule type" value="Genomic_DNA"/>
</dbReference>
<evidence type="ECO:0000313" key="2">
    <source>
        <dbReference type="EMBL" id="TWT32936.1"/>
    </source>
</evidence>
<dbReference type="OrthoDB" id="286502at2"/>
<keyword evidence="3" id="KW-1185">Reference proteome</keyword>
<gene>
    <name evidence="2" type="ORF">Enr8_27520</name>
</gene>
<comment type="caution">
    <text evidence="2">The sequence shown here is derived from an EMBL/GenBank/DDBJ whole genome shotgun (WGS) entry which is preliminary data.</text>
</comment>
<dbReference type="AlphaFoldDB" id="A0A5C5V2U7"/>
<evidence type="ECO:0000313" key="3">
    <source>
        <dbReference type="Proteomes" id="UP000318878"/>
    </source>
</evidence>
<feature type="transmembrane region" description="Helical" evidence="1">
    <location>
        <begin position="211"/>
        <end position="234"/>
    </location>
</feature>
<dbReference type="RefSeq" id="WP_146432342.1">
    <property type="nucleotide sequence ID" value="NZ_SJPF01000003.1"/>
</dbReference>
<sequence length="393" mass="44211">MDVEFETSKADLAAFQEAAPPLSYLKQYAVFLCLFLIFTGPAFLPYFASGRTIAGVVFLSIFSAIWIAILYQANRHERRKLITCEHLQLRLDPRGLVEREDHATTWVSWSLIEKTNAFPNVIQILFTSNAHILIPARAFASEEETSRFVQLAEQYRVAASELPATPFPSPTEEFYPAWAAGITQAIEYQNNADELAYVVANGVPPLKRPNIYLSSLHSLAWLIGAALVLAWGMANPPIDTNLVTIAQESRRFDMPMYIASVIWFVVSLVGSSTAIRWYNRSRMSTTFLTPRRLTMTAKGYLLQTAAVTHCGQWKNLKQVDQNAEFLAFKNQIDQHICVVPKKAFATPQLAQEFADEAQLYWQDAQQPDETELGDDVIQAELADGDNPYRSPHA</sequence>
<proteinExistence type="predicted"/>
<feature type="transmembrane region" description="Helical" evidence="1">
    <location>
        <begin position="254"/>
        <end position="278"/>
    </location>
</feature>
<reference evidence="2 3" key="1">
    <citation type="submission" date="2019-02" db="EMBL/GenBank/DDBJ databases">
        <title>Deep-cultivation of Planctomycetes and their phenomic and genomic characterization uncovers novel biology.</title>
        <authorList>
            <person name="Wiegand S."/>
            <person name="Jogler M."/>
            <person name="Boedeker C."/>
            <person name="Pinto D."/>
            <person name="Vollmers J."/>
            <person name="Rivas-Marin E."/>
            <person name="Kohn T."/>
            <person name="Peeters S.H."/>
            <person name="Heuer A."/>
            <person name="Rast P."/>
            <person name="Oberbeckmann S."/>
            <person name="Bunk B."/>
            <person name="Jeske O."/>
            <person name="Meyerdierks A."/>
            <person name="Storesund J.E."/>
            <person name="Kallscheuer N."/>
            <person name="Luecker S."/>
            <person name="Lage O.M."/>
            <person name="Pohl T."/>
            <person name="Merkel B.J."/>
            <person name="Hornburger P."/>
            <person name="Mueller R.-W."/>
            <person name="Bruemmer F."/>
            <person name="Labrenz M."/>
            <person name="Spormann A.M."/>
            <person name="Op Den Camp H."/>
            <person name="Overmann J."/>
            <person name="Amann R."/>
            <person name="Jetten M.S.M."/>
            <person name="Mascher T."/>
            <person name="Medema M.H."/>
            <person name="Devos D.P."/>
            <person name="Kaster A.-K."/>
            <person name="Ovreas L."/>
            <person name="Rohde M."/>
            <person name="Galperin M.Y."/>
            <person name="Jogler C."/>
        </authorList>
    </citation>
    <scope>NUCLEOTIDE SEQUENCE [LARGE SCALE GENOMIC DNA]</scope>
    <source>
        <strain evidence="2 3">Enr8</strain>
    </source>
</reference>
<feature type="transmembrane region" description="Helical" evidence="1">
    <location>
        <begin position="53"/>
        <end position="71"/>
    </location>
</feature>
<organism evidence="2 3">
    <name type="scientific">Blastopirellula retiformator</name>
    <dbReference type="NCBI Taxonomy" id="2527970"/>
    <lineage>
        <taxon>Bacteria</taxon>
        <taxon>Pseudomonadati</taxon>
        <taxon>Planctomycetota</taxon>
        <taxon>Planctomycetia</taxon>
        <taxon>Pirellulales</taxon>
        <taxon>Pirellulaceae</taxon>
        <taxon>Blastopirellula</taxon>
    </lineage>
</organism>
<keyword evidence="1" id="KW-0472">Membrane</keyword>
<evidence type="ECO:0008006" key="4">
    <source>
        <dbReference type="Google" id="ProtNLM"/>
    </source>
</evidence>
<dbReference type="Proteomes" id="UP000318878">
    <property type="component" value="Unassembled WGS sequence"/>
</dbReference>